<feature type="transmembrane region" description="Helical" evidence="12">
    <location>
        <begin position="144"/>
        <end position="161"/>
    </location>
</feature>
<feature type="binding site" evidence="11">
    <location>
        <position position="454"/>
    </location>
    <ligand>
        <name>Mn(2+)</name>
        <dbReference type="ChEBI" id="CHEBI:29035"/>
    </ligand>
</feature>
<dbReference type="Proteomes" id="UP000639396">
    <property type="component" value="Unassembled WGS sequence"/>
</dbReference>
<organism evidence="14 15">
    <name type="scientific">Paenibacillus oceani</name>
    <dbReference type="NCBI Taxonomy" id="2772510"/>
    <lineage>
        <taxon>Bacteria</taxon>
        <taxon>Bacillati</taxon>
        <taxon>Bacillota</taxon>
        <taxon>Bacilli</taxon>
        <taxon>Bacillales</taxon>
        <taxon>Paenibacillaceae</taxon>
        <taxon>Paenibacillus</taxon>
    </lineage>
</organism>
<dbReference type="Gene3D" id="3.30.1120.170">
    <property type="match status" value="1"/>
</dbReference>
<evidence type="ECO:0000256" key="1">
    <source>
        <dbReference type="ARBA" id="ARBA00004651"/>
    </source>
</evidence>
<evidence type="ECO:0000256" key="9">
    <source>
        <dbReference type="PIRSR" id="PIRSR005091-1"/>
    </source>
</evidence>
<dbReference type="Gene3D" id="3.40.720.10">
    <property type="entry name" value="Alkaline Phosphatase, subunit A"/>
    <property type="match status" value="1"/>
</dbReference>
<dbReference type="InterPro" id="IPR017850">
    <property type="entry name" value="Alkaline_phosphatase_core_sf"/>
</dbReference>
<dbReference type="SUPFAM" id="SSF53649">
    <property type="entry name" value="Alkaline phosphatase-like"/>
    <property type="match status" value="1"/>
</dbReference>
<dbReference type="CDD" id="cd16015">
    <property type="entry name" value="LTA_synthase"/>
    <property type="match status" value="1"/>
</dbReference>
<proteinExistence type="inferred from homology"/>
<keyword evidence="10" id="KW-0464">Manganese</keyword>
<name>A0A927C8X2_9BACL</name>
<dbReference type="GO" id="GO:0005886">
    <property type="term" value="C:plasma membrane"/>
    <property type="evidence" value="ECO:0007669"/>
    <property type="project" value="UniProtKB-SubCell"/>
</dbReference>
<comment type="pathway">
    <text evidence="2">Cell wall biogenesis; lipoteichoic acid biosynthesis.</text>
</comment>
<feature type="binding site" evidence="11">
    <location>
        <position position="234"/>
    </location>
    <ligand>
        <name>Mn(2+)</name>
        <dbReference type="ChEBI" id="CHEBI:29035"/>
    </ligand>
</feature>
<evidence type="ECO:0000256" key="6">
    <source>
        <dbReference type="ARBA" id="ARBA00022989"/>
    </source>
</evidence>
<keyword evidence="6 12" id="KW-1133">Transmembrane helix</keyword>
<evidence type="ECO:0000256" key="2">
    <source>
        <dbReference type="ARBA" id="ARBA00004936"/>
    </source>
</evidence>
<dbReference type="AlphaFoldDB" id="A0A927C8X2"/>
<evidence type="ECO:0000259" key="13">
    <source>
        <dbReference type="Pfam" id="PF00884"/>
    </source>
</evidence>
<sequence>MKPFLFFSLIMLLKSGLTWLVISEGSWSWAPLLTEIPFVWMLFGLIEMLATKRKLAWYMTVNVTLTAVFFAVIMYYKYYGVIVTYHALKMLGQVTAVKSSVFSLMHPYYLFIFLDIVVISMLLIRSKKQNPHMQLFALVHNRKAATFLFTVSLAICLFNIMPNRASMSEFKQAEEMGILGYEAYTLLTKQERQAASGPPVVQADIDALKRTLVPEAPEYAGAASQRNVIVIQLESFQNFLIGLQVGGTEVTPVLNGLAREHLYFSNFYQQVGPGNTSDAEFVVNTSLYIPPQEAATQRYAGKELPSLPKLMKQHGYSSLTFHTNDASFWNRRELYRSLGFDRYYDRAFFGEDDPVFFGSSDDVLYDKTARELARVQEEEDKPFYAQVISMTAHHPYTIPPDKRKFPLPDVYKDTFVGNYILAQHYADAALGRFIDKLQSSGLWENSLIVVYGDHLGLPVYMLTRGEKELMNGLLGREYTYPDMLNIPLVVAAPGITQPAVLDKLGGQVDLLPTIASLTGIPLQDQIYFGQDLLNQTGNLLPQRYYLPSGSFMNEETIFIPGSGYDDGSLYPFAKIGLPDPSATEDEYERALMLLRLSDHYVMQLPDLDGEPE</sequence>
<comment type="caution">
    <text evidence="14">The sequence shown here is derived from an EMBL/GenBank/DDBJ whole genome shotgun (WGS) entry which is preliminary data.</text>
</comment>
<reference evidence="14" key="1">
    <citation type="submission" date="2020-09" db="EMBL/GenBank/DDBJ databases">
        <title>A novel bacterium of genus Paenibacillus, isolated from South China Sea.</title>
        <authorList>
            <person name="Huang H."/>
            <person name="Mo K."/>
            <person name="Hu Y."/>
        </authorList>
    </citation>
    <scope>NUCLEOTIDE SEQUENCE</scope>
    <source>
        <strain evidence="14">IB182363</strain>
    </source>
</reference>
<accession>A0A927C8X2</accession>
<dbReference type="PANTHER" id="PTHR47371">
    <property type="entry name" value="LIPOTEICHOIC ACID SYNTHASE"/>
    <property type="match status" value="1"/>
</dbReference>
<feature type="transmembrane region" description="Helical" evidence="12">
    <location>
        <begin position="55"/>
        <end position="76"/>
    </location>
</feature>
<keyword evidence="15" id="KW-1185">Reference proteome</keyword>
<comment type="similarity">
    <text evidence="3 8">Belongs to the LTA synthase family.</text>
</comment>
<evidence type="ECO:0000256" key="11">
    <source>
        <dbReference type="PIRSR" id="PIRSR005091-3"/>
    </source>
</evidence>
<evidence type="ECO:0000313" key="14">
    <source>
        <dbReference type="EMBL" id="MBD2863325.1"/>
    </source>
</evidence>
<gene>
    <name evidence="14" type="ORF">IDH45_15130</name>
</gene>
<dbReference type="GO" id="GO:0046872">
    <property type="term" value="F:metal ion binding"/>
    <property type="evidence" value="ECO:0007669"/>
    <property type="project" value="UniProtKB-KW"/>
</dbReference>
<dbReference type="EMBL" id="JACXJA010000019">
    <property type="protein sequence ID" value="MBD2863325.1"/>
    <property type="molecule type" value="Genomic_DNA"/>
</dbReference>
<feature type="transmembrane region" description="Helical" evidence="12">
    <location>
        <begin position="28"/>
        <end position="46"/>
    </location>
</feature>
<evidence type="ECO:0000256" key="8">
    <source>
        <dbReference type="PIRNR" id="PIRNR005091"/>
    </source>
</evidence>
<feature type="domain" description="Sulfatase N-terminal" evidence="13">
    <location>
        <begin position="226"/>
        <end position="520"/>
    </location>
</feature>
<dbReference type="PANTHER" id="PTHR47371:SF3">
    <property type="entry name" value="PHOSPHOGLYCEROL TRANSFERASE I"/>
    <property type="match status" value="1"/>
</dbReference>
<evidence type="ECO:0000256" key="4">
    <source>
        <dbReference type="ARBA" id="ARBA00022475"/>
    </source>
</evidence>
<feature type="active site" evidence="9">
    <location>
        <position position="276"/>
    </location>
</feature>
<evidence type="ECO:0000256" key="5">
    <source>
        <dbReference type="ARBA" id="ARBA00022692"/>
    </source>
</evidence>
<feature type="binding site" evidence="11">
    <location>
        <position position="453"/>
    </location>
    <ligand>
        <name>Mn(2+)</name>
        <dbReference type="ChEBI" id="CHEBI:29035"/>
    </ligand>
</feature>
<keyword evidence="4 8" id="KW-1003">Cell membrane</keyword>
<keyword evidence="10" id="KW-0479">Metal-binding</keyword>
<feature type="binding site" evidence="10">
    <location>
        <position position="393"/>
    </location>
    <ligand>
        <name>substrate</name>
    </ligand>
</feature>
<keyword evidence="7 8" id="KW-0472">Membrane</keyword>
<dbReference type="InterPro" id="IPR050448">
    <property type="entry name" value="OpgB/LTA_synthase_biosynth"/>
</dbReference>
<dbReference type="Pfam" id="PF00884">
    <property type="entry name" value="Sulfatase"/>
    <property type="match status" value="1"/>
</dbReference>
<keyword evidence="5 12" id="KW-0812">Transmembrane</keyword>
<feature type="transmembrane region" description="Helical" evidence="12">
    <location>
        <begin position="108"/>
        <end position="124"/>
    </location>
</feature>
<dbReference type="RefSeq" id="WP_190929056.1">
    <property type="nucleotide sequence ID" value="NZ_JACXJA010000019.1"/>
</dbReference>
<comment type="subcellular location">
    <subcellularLocation>
        <location evidence="1">Cell membrane</location>
        <topology evidence="1">Multi-pass membrane protein</topology>
    </subcellularLocation>
</comment>
<dbReference type="InterPro" id="IPR000917">
    <property type="entry name" value="Sulfatase_N"/>
</dbReference>
<dbReference type="InterPro" id="IPR012160">
    <property type="entry name" value="LtaS-like"/>
</dbReference>
<evidence type="ECO:0000313" key="15">
    <source>
        <dbReference type="Proteomes" id="UP000639396"/>
    </source>
</evidence>
<protein>
    <submittedName>
        <fullName evidence="14">LTA synthase family protein</fullName>
    </submittedName>
</protein>
<evidence type="ECO:0000256" key="12">
    <source>
        <dbReference type="SAM" id="Phobius"/>
    </source>
</evidence>
<evidence type="ECO:0000256" key="10">
    <source>
        <dbReference type="PIRSR" id="PIRSR005091-2"/>
    </source>
</evidence>
<feature type="binding site" evidence="11">
    <location>
        <position position="276"/>
    </location>
    <ligand>
        <name>Mn(2+)</name>
        <dbReference type="ChEBI" id="CHEBI:29035"/>
    </ligand>
</feature>
<evidence type="ECO:0000256" key="7">
    <source>
        <dbReference type="ARBA" id="ARBA00023136"/>
    </source>
</evidence>
<evidence type="ECO:0000256" key="3">
    <source>
        <dbReference type="ARBA" id="ARBA00009983"/>
    </source>
</evidence>
<dbReference type="PIRSF" id="PIRSF005091">
    <property type="entry name" value="Mmb_sulf_HI1246"/>
    <property type="match status" value="1"/>
</dbReference>